<evidence type="ECO:0008006" key="3">
    <source>
        <dbReference type="Google" id="ProtNLM"/>
    </source>
</evidence>
<name>A0ABQ9YMY7_9CRUS</name>
<gene>
    <name evidence="1" type="ORF">OUZ56_003844</name>
</gene>
<dbReference type="Proteomes" id="UP001234178">
    <property type="component" value="Unassembled WGS sequence"/>
</dbReference>
<dbReference type="EMBL" id="JAOYFB010000001">
    <property type="protein sequence ID" value="KAK4001982.1"/>
    <property type="molecule type" value="Genomic_DNA"/>
</dbReference>
<accession>A0ABQ9YMY7</accession>
<keyword evidence="2" id="KW-1185">Reference proteome</keyword>
<sequence>MKLKNGAVHILFCGFSFSTMSQGRIEIAFFPSNERSDQSLNRKMAKETPDERREKFKTCDRRLFINVGFVQRVSSR</sequence>
<organism evidence="1 2">
    <name type="scientific">Daphnia magna</name>
    <dbReference type="NCBI Taxonomy" id="35525"/>
    <lineage>
        <taxon>Eukaryota</taxon>
        <taxon>Metazoa</taxon>
        <taxon>Ecdysozoa</taxon>
        <taxon>Arthropoda</taxon>
        <taxon>Crustacea</taxon>
        <taxon>Branchiopoda</taxon>
        <taxon>Diplostraca</taxon>
        <taxon>Cladocera</taxon>
        <taxon>Anomopoda</taxon>
        <taxon>Daphniidae</taxon>
        <taxon>Daphnia</taxon>
    </lineage>
</organism>
<protein>
    <recommendedName>
        <fullName evidence="3">Secreted protein</fullName>
    </recommendedName>
</protein>
<evidence type="ECO:0000313" key="1">
    <source>
        <dbReference type="EMBL" id="KAK4001982.1"/>
    </source>
</evidence>
<proteinExistence type="predicted"/>
<reference evidence="1 2" key="1">
    <citation type="journal article" date="2023" name="Nucleic Acids Res.">
        <title>The hologenome of Daphnia magna reveals possible DNA methylation and microbiome-mediated evolution of the host genome.</title>
        <authorList>
            <person name="Chaturvedi A."/>
            <person name="Li X."/>
            <person name="Dhandapani V."/>
            <person name="Marshall H."/>
            <person name="Kissane S."/>
            <person name="Cuenca-Cambronero M."/>
            <person name="Asole G."/>
            <person name="Calvet F."/>
            <person name="Ruiz-Romero M."/>
            <person name="Marangio P."/>
            <person name="Guigo R."/>
            <person name="Rago D."/>
            <person name="Mirbahai L."/>
            <person name="Eastwood N."/>
            <person name="Colbourne J.K."/>
            <person name="Zhou J."/>
            <person name="Mallon E."/>
            <person name="Orsini L."/>
        </authorList>
    </citation>
    <scope>NUCLEOTIDE SEQUENCE [LARGE SCALE GENOMIC DNA]</scope>
    <source>
        <strain evidence="1">LRV0_1</strain>
    </source>
</reference>
<evidence type="ECO:0000313" key="2">
    <source>
        <dbReference type="Proteomes" id="UP001234178"/>
    </source>
</evidence>
<comment type="caution">
    <text evidence="1">The sequence shown here is derived from an EMBL/GenBank/DDBJ whole genome shotgun (WGS) entry which is preliminary data.</text>
</comment>